<reference evidence="3" key="1">
    <citation type="submission" date="2017-05" db="EMBL/GenBank/DDBJ databases">
        <authorList>
            <person name="Macchi M."/>
            <person name="Festa S."/>
            <person name="Coppotelli B.M."/>
            <person name="Morelli I.S."/>
        </authorList>
    </citation>
    <scope>NUCLEOTIDE SEQUENCE [LARGE SCALE GENOMIC DNA]</scope>
    <source>
        <strain evidence="3">I</strain>
    </source>
</reference>
<feature type="transmembrane region" description="Helical" evidence="1">
    <location>
        <begin position="82"/>
        <end position="99"/>
    </location>
</feature>
<gene>
    <name evidence="2" type="ORF">BWR60_04930</name>
</gene>
<proteinExistence type="predicted"/>
<sequence length="236" mass="26376">MVTFAPSRTRAADDLPFGITVILPLALFLAFSLALYLRPDLRMTVLEGELGVLENTQAAILLASLIASLVLFGRARAARDRGLTIWAALLALGSFYMLGEEISWGQHYAGWAAEGWFAQVNDQHETNLHNTSAWFDQKPRALLETAIYVGGILYPLVTAATGRLRIARPWWLMPTFAGFTAAALVLVTILPEWLHLFGFGQGPKPYRAAEQQELFIYLFVLLYTLSLLRRLRDRPV</sequence>
<dbReference type="AlphaFoldDB" id="A0A211ZSL2"/>
<dbReference type="RefSeq" id="WP_088149899.1">
    <property type="nucleotide sequence ID" value="NZ_NHON01000006.1"/>
</dbReference>
<keyword evidence="3" id="KW-1185">Reference proteome</keyword>
<name>A0A211ZSL2_9PROT</name>
<comment type="caution">
    <text evidence="2">The sequence shown here is derived from an EMBL/GenBank/DDBJ whole genome shotgun (WGS) entry which is preliminary data.</text>
</comment>
<protein>
    <submittedName>
        <fullName evidence="2">Uncharacterized protein</fullName>
    </submittedName>
</protein>
<organism evidence="2 3">
    <name type="scientific">Inquilinus limosus</name>
    <dbReference type="NCBI Taxonomy" id="171674"/>
    <lineage>
        <taxon>Bacteria</taxon>
        <taxon>Pseudomonadati</taxon>
        <taxon>Pseudomonadota</taxon>
        <taxon>Alphaproteobacteria</taxon>
        <taxon>Rhodospirillales</taxon>
        <taxon>Rhodospirillaceae</taxon>
        <taxon>Inquilinus</taxon>
    </lineage>
</organism>
<keyword evidence="1" id="KW-0812">Transmembrane</keyword>
<accession>A0A211ZSL2</accession>
<dbReference type="EMBL" id="NHON01000006">
    <property type="protein sequence ID" value="OWJ68250.1"/>
    <property type="molecule type" value="Genomic_DNA"/>
</dbReference>
<dbReference type="OrthoDB" id="7067875at2"/>
<feature type="transmembrane region" description="Helical" evidence="1">
    <location>
        <begin position="15"/>
        <end position="37"/>
    </location>
</feature>
<keyword evidence="1" id="KW-0472">Membrane</keyword>
<dbReference type="Proteomes" id="UP000196655">
    <property type="component" value="Unassembled WGS sequence"/>
</dbReference>
<feature type="transmembrane region" description="Helical" evidence="1">
    <location>
        <begin position="171"/>
        <end position="194"/>
    </location>
</feature>
<feature type="transmembrane region" description="Helical" evidence="1">
    <location>
        <begin position="214"/>
        <end position="231"/>
    </location>
</feature>
<keyword evidence="1" id="KW-1133">Transmembrane helix</keyword>
<evidence type="ECO:0000256" key="1">
    <source>
        <dbReference type="SAM" id="Phobius"/>
    </source>
</evidence>
<evidence type="ECO:0000313" key="2">
    <source>
        <dbReference type="EMBL" id="OWJ68250.1"/>
    </source>
</evidence>
<evidence type="ECO:0000313" key="3">
    <source>
        <dbReference type="Proteomes" id="UP000196655"/>
    </source>
</evidence>
<feature type="transmembrane region" description="Helical" evidence="1">
    <location>
        <begin position="57"/>
        <end position="75"/>
    </location>
</feature>